<protein>
    <submittedName>
        <fullName evidence="2">Outer membrane biogenesis protein BamB</fullName>
    </submittedName>
</protein>
<dbReference type="Gene3D" id="2.40.10.480">
    <property type="match status" value="1"/>
</dbReference>
<dbReference type="InterPro" id="IPR015943">
    <property type="entry name" value="WD40/YVTN_repeat-like_dom_sf"/>
</dbReference>
<dbReference type="SUPFAM" id="SSF50998">
    <property type="entry name" value="Quinoprotein alcohol dehydrogenase-like"/>
    <property type="match status" value="2"/>
</dbReference>
<dbReference type="Proteomes" id="UP000319143">
    <property type="component" value="Unassembled WGS sequence"/>
</dbReference>
<feature type="domain" description="Pyrrolo-quinoline quinone repeat" evidence="1">
    <location>
        <begin position="2"/>
        <end position="103"/>
    </location>
</feature>
<dbReference type="InterPro" id="IPR002372">
    <property type="entry name" value="PQQ_rpt_dom"/>
</dbReference>
<organism evidence="2 3">
    <name type="scientific">Novipirellula artificiosorum</name>
    <dbReference type="NCBI Taxonomy" id="2528016"/>
    <lineage>
        <taxon>Bacteria</taxon>
        <taxon>Pseudomonadati</taxon>
        <taxon>Planctomycetota</taxon>
        <taxon>Planctomycetia</taxon>
        <taxon>Pirellulales</taxon>
        <taxon>Pirellulaceae</taxon>
        <taxon>Novipirellula</taxon>
    </lineage>
</organism>
<dbReference type="Gene3D" id="2.130.10.10">
    <property type="entry name" value="YVTN repeat-like/Quinoprotein amine dehydrogenase"/>
    <property type="match status" value="1"/>
</dbReference>
<evidence type="ECO:0000313" key="3">
    <source>
        <dbReference type="Proteomes" id="UP000319143"/>
    </source>
</evidence>
<dbReference type="Pfam" id="PF13360">
    <property type="entry name" value="PQQ_2"/>
    <property type="match status" value="2"/>
</dbReference>
<dbReference type="PANTHER" id="PTHR34512:SF30">
    <property type="entry name" value="OUTER MEMBRANE PROTEIN ASSEMBLY FACTOR BAMB"/>
    <property type="match status" value="1"/>
</dbReference>
<comment type="caution">
    <text evidence="2">The sequence shown here is derived from an EMBL/GenBank/DDBJ whole genome shotgun (WGS) entry which is preliminary data.</text>
</comment>
<dbReference type="SMART" id="SM00564">
    <property type="entry name" value="PQQ"/>
    <property type="match status" value="2"/>
</dbReference>
<dbReference type="EMBL" id="SJPV01000020">
    <property type="protein sequence ID" value="TWU30863.1"/>
    <property type="molecule type" value="Genomic_DNA"/>
</dbReference>
<accession>A0A5C6D132</accession>
<dbReference type="RefSeq" id="WP_261344928.1">
    <property type="nucleotide sequence ID" value="NZ_SJPV01000020.1"/>
</dbReference>
<proteinExistence type="predicted"/>
<feature type="domain" description="Pyrrolo-quinoline quinone repeat" evidence="1">
    <location>
        <begin position="121"/>
        <end position="307"/>
    </location>
</feature>
<evidence type="ECO:0000259" key="1">
    <source>
        <dbReference type="Pfam" id="PF13360"/>
    </source>
</evidence>
<dbReference type="InterPro" id="IPR018391">
    <property type="entry name" value="PQQ_b-propeller_rpt"/>
</dbReference>
<dbReference type="PANTHER" id="PTHR34512">
    <property type="entry name" value="CELL SURFACE PROTEIN"/>
    <property type="match status" value="1"/>
</dbReference>
<evidence type="ECO:0000313" key="2">
    <source>
        <dbReference type="EMBL" id="TWU30863.1"/>
    </source>
</evidence>
<gene>
    <name evidence="2" type="ORF">Poly41_65570</name>
</gene>
<keyword evidence="3" id="KW-1185">Reference proteome</keyword>
<name>A0A5C6D132_9BACT</name>
<dbReference type="InterPro" id="IPR011047">
    <property type="entry name" value="Quinoprotein_ADH-like_sf"/>
</dbReference>
<sequence length="354" mass="38804">MVWEKRLPHPSLGGIAATQQVVIFGDRDFDDFQDIFHCLDADTGQSLWEVKRLAIGSLDYGNSTRSTPLIVGEHVYCQSALGLVLCIRIADGTVVWERNLADDFAPADELPWGYCASPLLAADHLIVSPGALDASVVALDRPTGEVIWKTPGALCSYGSLLAADIAGQTQIIGHDALSLCGWEAQSGRRLWSVTPETPGDFNVPTPILYKNKLLVATEGNGIRLYGFGAAGKLGSQWQARNLRLRTDMSSPVIVQGQLYCVKDFLFCLDLDEGLKEKWRLRDSSLSDYAAIVASEDRLLVVANGELLLLPADGTNQIVSRQRVFEESIPIYSHPALVGRRIFLRGETKMVCLEF</sequence>
<reference evidence="2 3" key="1">
    <citation type="submission" date="2019-02" db="EMBL/GenBank/DDBJ databases">
        <title>Deep-cultivation of Planctomycetes and their phenomic and genomic characterization uncovers novel biology.</title>
        <authorList>
            <person name="Wiegand S."/>
            <person name="Jogler M."/>
            <person name="Boedeker C."/>
            <person name="Pinto D."/>
            <person name="Vollmers J."/>
            <person name="Rivas-Marin E."/>
            <person name="Kohn T."/>
            <person name="Peeters S.H."/>
            <person name="Heuer A."/>
            <person name="Rast P."/>
            <person name="Oberbeckmann S."/>
            <person name="Bunk B."/>
            <person name="Jeske O."/>
            <person name="Meyerdierks A."/>
            <person name="Storesund J.E."/>
            <person name="Kallscheuer N."/>
            <person name="Luecker S."/>
            <person name="Lage O.M."/>
            <person name="Pohl T."/>
            <person name="Merkel B.J."/>
            <person name="Hornburger P."/>
            <person name="Mueller R.-W."/>
            <person name="Bruemmer F."/>
            <person name="Labrenz M."/>
            <person name="Spormann A.M."/>
            <person name="Op Den Camp H."/>
            <person name="Overmann J."/>
            <person name="Amann R."/>
            <person name="Jetten M.S.M."/>
            <person name="Mascher T."/>
            <person name="Medema M.H."/>
            <person name="Devos D.P."/>
            <person name="Kaster A.-K."/>
            <person name="Ovreas L."/>
            <person name="Rohde M."/>
            <person name="Galperin M.Y."/>
            <person name="Jogler C."/>
        </authorList>
    </citation>
    <scope>NUCLEOTIDE SEQUENCE [LARGE SCALE GENOMIC DNA]</scope>
    <source>
        <strain evidence="2 3">Poly41</strain>
    </source>
</reference>
<dbReference type="AlphaFoldDB" id="A0A5C6D132"/>